<sequence length="64" mass="7157">MIDHIFVSLISVNSNIENCGMKTVFNSKRLKVIPSCRSGGGSITFFEMILFFVLVNFLIILEDG</sequence>
<keyword evidence="1" id="KW-1133">Transmembrane helix</keyword>
<gene>
    <name evidence="2" type="ORF">IM53_018630</name>
</gene>
<organism evidence="2 3">
    <name type="scientific">Xanthomonas phaseoli pv. dieffenbachiae</name>
    <dbReference type="NCBI Taxonomy" id="92828"/>
    <lineage>
        <taxon>Bacteria</taxon>
        <taxon>Pseudomonadati</taxon>
        <taxon>Pseudomonadota</taxon>
        <taxon>Gammaproteobacteria</taxon>
        <taxon>Lysobacterales</taxon>
        <taxon>Lysobacteraceae</taxon>
        <taxon>Xanthomonas</taxon>
    </lineage>
</organism>
<protein>
    <submittedName>
        <fullName evidence="2">Uncharacterized protein</fullName>
    </submittedName>
</protein>
<keyword evidence="1" id="KW-0812">Transmembrane</keyword>
<feature type="transmembrane region" description="Helical" evidence="1">
    <location>
        <begin position="38"/>
        <end position="61"/>
    </location>
</feature>
<keyword evidence="1" id="KW-0472">Membrane</keyword>
<evidence type="ECO:0000313" key="3">
    <source>
        <dbReference type="Proteomes" id="UP000050546"/>
    </source>
</evidence>
<evidence type="ECO:0000313" key="2">
    <source>
        <dbReference type="EMBL" id="OQP74876.1"/>
    </source>
</evidence>
<proteinExistence type="predicted"/>
<accession>A0A1V9GWM4</accession>
<comment type="caution">
    <text evidence="2">The sequence shown here is derived from an EMBL/GenBank/DDBJ whole genome shotgun (WGS) entry which is preliminary data.</text>
</comment>
<reference evidence="3" key="2">
    <citation type="journal article" date="2017" name="Plant Pathol.">
        <title>Pathogenicity and virulence gene content of Xanthomonas strains infecting Araceae, formerly known as Xanthomonas axonopodis pv. dieffenbachiae.</title>
        <authorList>
            <person name="Constantin E.C."/>
            <person name="Haegeman A."/>
            <person name="Van Vaerenbergh J."/>
            <person name="Baeyen S."/>
            <person name="Van Malderghem C."/>
            <person name="Maes M."/>
            <person name="Cottyn B."/>
        </authorList>
    </citation>
    <scope>NUCLEOTIDE SEQUENCE [LARGE SCALE GENOMIC DNA]</scope>
    <source>
        <strain evidence="3">LMG 25940</strain>
    </source>
</reference>
<evidence type="ECO:0000256" key="1">
    <source>
        <dbReference type="SAM" id="Phobius"/>
    </source>
</evidence>
<dbReference type="AlphaFoldDB" id="A0A1V9GWM4"/>
<dbReference type="Proteomes" id="UP000050546">
    <property type="component" value="Unassembled WGS sequence"/>
</dbReference>
<name>A0A1V9GWM4_9XANT</name>
<reference evidence="2 3" key="1">
    <citation type="journal article" date="2016" name="Plant Pathol.">
        <title>Genetic characterization of strains named as Xanthomonas axonopodis pv. dieffenbachiae leads to a taxonomic revision of the X. axonopodis species complex.</title>
        <authorList>
            <person name="Constantin E.C."/>
            <person name="Cleenwerck I."/>
            <person name="Maes M."/>
            <person name="Baeyen S."/>
            <person name="Van Malderghem C."/>
            <person name="De Vos P."/>
            <person name="Cottyn B."/>
        </authorList>
    </citation>
    <scope>NUCLEOTIDE SEQUENCE [LARGE SCALE GENOMIC DNA]</scope>
    <source>
        <strain evidence="2 3">LMG 25940</strain>
    </source>
</reference>
<dbReference type="EMBL" id="JPYI02000098">
    <property type="protein sequence ID" value="OQP74876.1"/>
    <property type="molecule type" value="Genomic_DNA"/>
</dbReference>